<dbReference type="InterPro" id="IPR022312">
    <property type="entry name" value="DNA_pol_X"/>
</dbReference>
<comment type="catalytic activity">
    <reaction evidence="15">
        <text>DNA(n) + a 2'-deoxyribonucleoside 5'-triphosphate = DNA(n+1) + diphosphate</text>
        <dbReference type="Rhea" id="RHEA:22508"/>
        <dbReference type="Rhea" id="RHEA-COMP:17339"/>
        <dbReference type="Rhea" id="RHEA-COMP:17340"/>
        <dbReference type="ChEBI" id="CHEBI:33019"/>
        <dbReference type="ChEBI" id="CHEBI:61560"/>
        <dbReference type="ChEBI" id="CHEBI:173112"/>
        <dbReference type="EC" id="2.7.7.7"/>
    </reaction>
</comment>
<dbReference type="AlphaFoldDB" id="A0A0W0FEC6"/>
<feature type="compositionally biased region" description="Basic and acidic residues" evidence="17">
    <location>
        <begin position="1"/>
        <end position="10"/>
    </location>
</feature>
<dbReference type="eggNOG" id="KOG2534">
    <property type="taxonomic scope" value="Eukaryota"/>
</dbReference>
<reference evidence="19 20" key="1">
    <citation type="submission" date="2015-12" db="EMBL/GenBank/DDBJ databases">
        <title>Draft genome sequence of Moniliophthora roreri, the causal agent of frosty pod rot of cacao.</title>
        <authorList>
            <person name="Aime M.C."/>
            <person name="Diaz-Valderrama J.R."/>
            <person name="Kijpornyongpan T."/>
            <person name="Phillips-Mora W."/>
        </authorList>
    </citation>
    <scope>NUCLEOTIDE SEQUENCE [LARGE SCALE GENOMIC DNA]</scope>
    <source>
        <strain evidence="19 20">MCA 2952</strain>
    </source>
</reference>
<feature type="compositionally biased region" description="Basic residues" evidence="17">
    <location>
        <begin position="14"/>
        <end position="29"/>
    </location>
</feature>
<keyword evidence="10" id="KW-0239">DNA-directed DNA polymerase</keyword>
<organism evidence="19 20">
    <name type="scientific">Moniliophthora roreri</name>
    <name type="common">Frosty pod rot fungus</name>
    <name type="synonym">Monilia roreri</name>
    <dbReference type="NCBI Taxonomy" id="221103"/>
    <lineage>
        <taxon>Eukaryota</taxon>
        <taxon>Fungi</taxon>
        <taxon>Dikarya</taxon>
        <taxon>Basidiomycota</taxon>
        <taxon>Agaricomycotina</taxon>
        <taxon>Agaricomycetes</taxon>
        <taxon>Agaricomycetidae</taxon>
        <taxon>Agaricales</taxon>
        <taxon>Marasmiineae</taxon>
        <taxon>Marasmiaceae</taxon>
        <taxon>Moniliophthora</taxon>
    </lineage>
</organism>
<dbReference type="Proteomes" id="UP000054988">
    <property type="component" value="Unassembled WGS sequence"/>
</dbReference>
<dbReference type="EMBL" id="LATX01002055">
    <property type="protein sequence ID" value="KTB34627.1"/>
    <property type="molecule type" value="Genomic_DNA"/>
</dbReference>
<evidence type="ECO:0000256" key="6">
    <source>
        <dbReference type="ARBA" id="ARBA00022695"/>
    </source>
</evidence>
<dbReference type="GO" id="GO:0046872">
    <property type="term" value="F:metal ion binding"/>
    <property type="evidence" value="ECO:0007669"/>
    <property type="project" value="UniProtKB-KW"/>
</dbReference>
<evidence type="ECO:0000256" key="1">
    <source>
        <dbReference type="ARBA" id="ARBA00004123"/>
    </source>
</evidence>
<dbReference type="Gene3D" id="1.10.150.20">
    <property type="entry name" value="5' to 3' exonuclease, C-terminal subdomain"/>
    <property type="match status" value="1"/>
</dbReference>
<evidence type="ECO:0000256" key="10">
    <source>
        <dbReference type="ARBA" id="ARBA00022932"/>
    </source>
</evidence>
<dbReference type="SMART" id="SM00483">
    <property type="entry name" value="POLXc"/>
    <property type="match status" value="1"/>
</dbReference>
<dbReference type="FunFam" id="1.10.150.20:FF:000010">
    <property type="entry name" value="DNA polymerase lambda"/>
    <property type="match status" value="1"/>
</dbReference>
<dbReference type="InterPro" id="IPR010996">
    <property type="entry name" value="HHH_MUS81"/>
</dbReference>
<protein>
    <recommendedName>
        <fullName evidence="3">DNA-directed DNA polymerase</fullName>
        <ecNumber evidence="3">2.7.7.7</ecNumber>
    </recommendedName>
</protein>
<dbReference type="SUPFAM" id="SSF81301">
    <property type="entry name" value="Nucleotidyltransferase"/>
    <property type="match status" value="1"/>
</dbReference>
<accession>A0A0W0FEC6</accession>
<dbReference type="SUPFAM" id="SSF47802">
    <property type="entry name" value="DNA polymerase beta, N-terminal domain-like"/>
    <property type="match status" value="1"/>
</dbReference>
<dbReference type="FunFam" id="3.30.210.10:FF:000002">
    <property type="entry name" value="DNA polymerase"/>
    <property type="match status" value="1"/>
</dbReference>
<keyword evidence="11" id="KW-0238">DNA-binding</keyword>
<dbReference type="Pfam" id="PF14792">
    <property type="entry name" value="DNA_pol_B_palm"/>
    <property type="match status" value="1"/>
</dbReference>
<dbReference type="CDD" id="cd00141">
    <property type="entry name" value="NT_POLXc"/>
    <property type="match status" value="1"/>
</dbReference>
<evidence type="ECO:0000256" key="8">
    <source>
        <dbReference type="ARBA" id="ARBA00022723"/>
    </source>
</evidence>
<proteinExistence type="inferred from homology"/>
<dbReference type="InterPro" id="IPR019843">
    <property type="entry name" value="DNA_pol-X_BS"/>
</dbReference>
<dbReference type="PANTHER" id="PTHR11276">
    <property type="entry name" value="DNA POLYMERASE TYPE-X FAMILY MEMBER"/>
    <property type="match status" value="1"/>
</dbReference>
<feature type="region of interest" description="Disordered" evidence="17">
    <location>
        <begin position="225"/>
        <end position="275"/>
    </location>
</feature>
<evidence type="ECO:0000313" key="20">
    <source>
        <dbReference type="Proteomes" id="UP000054988"/>
    </source>
</evidence>
<keyword evidence="6" id="KW-0548">Nucleotidyltransferase</keyword>
<dbReference type="PRINTS" id="PR00869">
    <property type="entry name" value="DNAPOLX"/>
</dbReference>
<dbReference type="InterPro" id="IPR029398">
    <property type="entry name" value="PolB_thumb"/>
</dbReference>
<dbReference type="EC" id="2.7.7.7" evidence="3"/>
<comment type="subcellular location">
    <subcellularLocation>
        <location evidence="1">Nucleus</location>
    </subcellularLocation>
</comment>
<dbReference type="InterPro" id="IPR027421">
    <property type="entry name" value="DNA_pol_lamdba_lyase_dom_sf"/>
</dbReference>
<comment type="caution">
    <text evidence="19">The sequence shown here is derived from an EMBL/GenBank/DDBJ whole genome shotgun (WGS) entry which is preliminary data.</text>
</comment>
<keyword evidence="5" id="KW-0808">Transferase</keyword>
<dbReference type="InterPro" id="IPR001357">
    <property type="entry name" value="BRCT_dom"/>
</dbReference>
<keyword evidence="9" id="KW-0227">DNA damage</keyword>
<dbReference type="SUPFAM" id="SSF81585">
    <property type="entry name" value="PsbU/PolX domain-like"/>
    <property type="match status" value="1"/>
</dbReference>
<dbReference type="InterPro" id="IPR028207">
    <property type="entry name" value="DNA_pol_B_palm_palm"/>
</dbReference>
<keyword evidence="8" id="KW-0479">Metal-binding</keyword>
<dbReference type="Gene3D" id="1.10.150.110">
    <property type="entry name" value="DNA polymerase beta, N-terminal domain-like"/>
    <property type="match status" value="1"/>
</dbReference>
<evidence type="ECO:0000256" key="17">
    <source>
        <dbReference type="SAM" id="MobiDB-lite"/>
    </source>
</evidence>
<evidence type="ECO:0000313" key="19">
    <source>
        <dbReference type="EMBL" id="KTB34627.1"/>
    </source>
</evidence>
<dbReference type="GO" id="GO:0006303">
    <property type="term" value="P:double-strand break repair via nonhomologous end joining"/>
    <property type="evidence" value="ECO:0007669"/>
    <property type="project" value="TreeGrafter"/>
</dbReference>
<evidence type="ECO:0000256" key="16">
    <source>
        <dbReference type="PIRSR" id="PIRSR622312-50"/>
    </source>
</evidence>
<evidence type="ECO:0000256" key="4">
    <source>
        <dbReference type="ARBA" id="ARBA00022634"/>
    </source>
</evidence>
<dbReference type="Pfam" id="PF14791">
    <property type="entry name" value="DNA_pol_B_thumb"/>
    <property type="match status" value="1"/>
</dbReference>
<evidence type="ECO:0000256" key="9">
    <source>
        <dbReference type="ARBA" id="ARBA00022763"/>
    </source>
</evidence>
<evidence type="ECO:0000256" key="15">
    <source>
        <dbReference type="ARBA" id="ARBA00049244"/>
    </source>
</evidence>
<dbReference type="InterPro" id="IPR002008">
    <property type="entry name" value="DNA_pol_X_beta-like"/>
</dbReference>
<dbReference type="PRINTS" id="PR00870">
    <property type="entry name" value="DNAPOLXBETA"/>
</dbReference>
<dbReference type="Pfam" id="PF14716">
    <property type="entry name" value="HHH_8"/>
    <property type="match status" value="1"/>
</dbReference>
<evidence type="ECO:0000259" key="18">
    <source>
        <dbReference type="PROSITE" id="PS50172"/>
    </source>
</evidence>
<keyword evidence="13" id="KW-0456">Lyase</keyword>
<dbReference type="InterPro" id="IPR002054">
    <property type="entry name" value="DNA-dir_DNA_pol_X"/>
</dbReference>
<evidence type="ECO:0000256" key="13">
    <source>
        <dbReference type="ARBA" id="ARBA00023239"/>
    </source>
</evidence>
<dbReference type="Pfam" id="PF10391">
    <property type="entry name" value="DNA_pol_lambd_f"/>
    <property type="match status" value="1"/>
</dbReference>
<dbReference type="InterPro" id="IPR043519">
    <property type="entry name" value="NT_sf"/>
</dbReference>
<dbReference type="PROSITE" id="PS50172">
    <property type="entry name" value="BRCT"/>
    <property type="match status" value="1"/>
</dbReference>
<evidence type="ECO:0000256" key="2">
    <source>
        <dbReference type="ARBA" id="ARBA00008323"/>
    </source>
</evidence>
<keyword evidence="4" id="KW-0237">DNA synthesis</keyword>
<feature type="compositionally biased region" description="Acidic residues" evidence="17">
    <location>
        <begin position="324"/>
        <end position="340"/>
    </location>
</feature>
<feature type="region of interest" description="Disordered" evidence="17">
    <location>
        <begin position="324"/>
        <end position="352"/>
    </location>
</feature>
<keyword evidence="12" id="KW-0234">DNA repair</keyword>
<evidence type="ECO:0000256" key="5">
    <source>
        <dbReference type="ARBA" id="ARBA00022679"/>
    </source>
</evidence>
<evidence type="ECO:0000256" key="11">
    <source>
        <dbReference type="ARBA" id="ARBA00023125"/>
    </source>
</evidence>
<evidence type="ECO:0000256" key="14">
    <source>
        <dbReference type="ARBA" id="ARBA00023242"/>
    </source>
</evidence>
<dbReference type="PROSITE" id="PS00522">
    <property type="entry name" value="DNA_POLYMERASE_X"/>
    <property type="match status" value="1"/>
</dbReference>
<sequence length="707" mass="78890">MLEEVNERIAQHSANKRRNKVMKLAKSRKASSGSAIETSSVTHVPSSPPTGAPASTPAVVRSYSTWELANPGKTRKKLNPGQLYPDEYVDMLCAEASKPTGRKKTKEKLVGAKIYYCGGDWDAVTKVSKAKMQRIIELGGTLVPIFDPDVVTHIVVDPNLKSKPASLLKALGMKSLDNIPDHIPTLLFSWVNDPKPFEVQLWRYASFASRFDAGSKEAVEKAKQKKAQAEAEAESGEVSRIEDFTNDDIQPPTGGQAAAGSKGESSRSIKLKASTSRIPLNFQPEPKYKAEDPNDPLAEFYEQARAEQHEEIGASVFLCRYGEAEETDDETDASSSEDEGPPAKKQKAGWTCDNKEASKGRGACANQTIVDKLQELLELHRAKPGDEERWRVYSYTKAIRALRSYPKRIKSLKDAKAIDGVGEKTALKIMEIIKTGDLQRLKYERTDMVEVSKLFQGIYGVGQSTAVKWYQNGCRTLDDLRKGKGGVRLSKAQKIGLQYYDDINDRMPREEASAIFALIKPIALSIDPALYIEIMGSYRRGKADCGDIDILITRPIHDGKTHEGVLSRLLARLRAENILTEDLALPEHDPEEGDLEAIYRGLCCLPEKEGARRRRIDFLTVPWKSKGAALLYYTGDDIFNRSMRLKANKMGYSLNQRGLYQGVVRDVRNRTIKTNKGTLLASETEEDIFRILQVPWQEPHERIRPSS</sequence>
<feature type="active site" description="Nucleophile; Schiff-base intermediate with DNA; for 5'-dRP lyase activity" evidence="16">
    <location>
        <position position="428"/>
    </location>
</feature>
<dbReference type="InterPro" id="IPR037160">
    <property type="entry name" value="DNA_Pol_thumb_sf"/>
</dbReference>
<dbReference type="GO" id="GO:0003677">
    <property type="term" value="F:DNA binding"/>
    <property type="evidence" value="ECO:0007669"/>
    <property type="project" value="UniProtKB-KW"/>
</dbReference>
<keyword evidence="7" id="KW-0235">DNA replication</keyword>
<gene>
    <name evidence="19" type="ORF">WG66_12791</name>
</gene>
<dbReference type="Gene3D" id="3.30.210.10">
    <property type="entry name" value="DNA polymerase, thumb domain"/>
    <property type="match status" value="1"/>
</dbReference>
<evidence type="ECO:0000256" key="3">
    <source>
        <dbReference type="ARBA" id="ARBA00012417"/>
    </source>
</evidence>
<dbReference type="Gene3D" id="3.30.460.10">
    <property type="entry name" value="Beta Polymerase, domain 2"/>
    <property type="match status" value="1"/>
</dbReference>
<feature type="domain" description="BRCT" evidence="18">
    <location>
        <begin position="104"/>
        <end position="193"/>
    </location>
</feature>
<name>A0A0W0FEC6_MONRR</name>
<evidence type="ECO:0000256" key="7">
    <source>
        <dbReference type="ARBA" id="ARBA00022705"/>
    </source>
</evidence>
<keyword evidence="14" id="KW-0539">Nucleus</keyword>
<dbReference type="GO" id="GO:0006260">
    <property type="term" value="P:DNA replication"/>
    <property type="evidence" value="ECO:0007669"/>
    <property type="project" value="UniProtKB-KW"/>
</dbReference>
<dbReference type="FunFam" id="1.10.150.110:FF:000005">
    <property type="entry name" value="DNA polymerase POL4"/>
    <property type="match status" value="1"/>
</dbReference>
<dbReference type="GO" id="GO:0003887">
    <property type="term" value="F:DNA-directed DNA polymerase activity"/>
    <property type="evidence" value="ECO:0007669"/>
    <property type="project" value="UniProtKB-KW"/>
</dbReference>
<evidence type="ECO:0000256" key="12">
    <source>
        <dbReference type="ARBA" id="ARBA00023204"/>
    </source>
</evidence>
<dbReference type="PANTHER" id="PTHR11276:SF28">
    <property type="entry name" value="DNA POLYMERASE LAMBDA"/>
    <property type="match status" value="1"/>
</dbReference>
<dbReference type="GO" id="GO:0005634">
    <property type="term" value="C:nucleus"/>
    <property type="evidence" value="ECO:0007669"/>
    <property type="project" value="UniProtKB-SubCell"/>
</dbReference>
<dbReference type="GO" id="GO:0016829">
    <property type="term" value="F:lyase activity"/>
    <property type="evidence" value="ECO:0007669"/>
    <property type="project" value="UniProtKB-KW"/>
</dbReference>
<dbReference type="InterPro" id="IPR018944">
    <property type="entry name" value="DNA_pol_lambd_fingers_domain"/>
</dbReference>
<comment type="similarity">
    <text evidence="2">Belongs to the DNA polymerase type-X family.</text>
</comment>
<feature type="region of interest" description="Disordered" evidence="17">
    <location>
        <begin position="1"/>
        <end position="57"/>
    </location>
</feature>